<evidence type="ECO:0000256" key="1">
    <source>
        <dbReference type="SAM" id="SignalP"/>
    </source>
</evidence>
<dbReference type="SMART" id="SM00327">
    <property type="entry name" value="VWA"/>
    <property type="match status" value="1"/>
</dbReference>
<name>A0A9P0AAY2_BEMTA</name>
<proteinExistence type="predicted"/>
<dbReference type="Gene3D" id="3.40.50.410">
    <property type="entry name" value="von Willebrand factor, type A domain"/>
    <property type="match status" value="1"/>
</dbReference>
<dbReference type="Proteomes" id="UP001152759">
    <property type="component" value="Chromosome 3"/>
</dbReference>
<dbReference type="InterPro" id="IPR002035">
    <property type="entry name" value="VWF_A"/>
</dbReference>
<dbReference type="AlphaFoldDB" id="A0A9P0AAY2"/>
<protein>
    <recommendedName>
        <fullName evidence="2">VWFA domain-containing protein</fullName>
    </recommendedName>
</protein>
<organism evidence="3 4">
    <name type="scientific">Bemisia tabaci</name>
    <name type="common">Sweetpotato whitefly</name>
    <name type="synonym">Aleurodes tabaci</name>
    <dbReference type="NCBI Taxonomy" id="7038"/>
    <lineage>
        <taxon>Eukaryota</taxon>
        <taxon>Metazoa</taxon>
        <taxon>Ecdysozoa</taxon>
        <taxon>Arthropoda</taxon>
        <taxon>Hexapoda</taxon>
        <taxon>Insecta</taxon>
        <taxon>Pterygota</taxon>
        <taxon>Neoptera</taxon>
        <taxon>Paraneoptera</taxon>
        <taxon>Hemiptera</taxon>
        <taxon>Sternorrhyncha</taxon>
        <taxon>Aleyrodoidea</taxon>
        <taxon>Aleyrodidae</taxon>
        <taxon>Aleyrodinae</taxon>
        <taxon>Bemisia</taxon>
    </lineage>
</organism>
<dbReference type="InterPro" id="IPR036465">
    <property type="entry name" value="vWFA_dom_sf"/>
</dbReference>
<feature type="signal peptide" evidence="1">
    <location>
        <begin position="1"/>
        <end position="31"/>
    </location>
</feature>
<dbReference type="CDD" id="cd01450">
    <property type="entry name" value="vWFA_subfamily_ECM"/>
    <property type="match status" value="1"/>
</dbReference>
<dbReference type="InterPro" id="IPR050525">
    <property type="entry name" value="ECM_Assembly_Org"/>
</dbReference>
<keyword evidence="4" id="KW-1185">Reference proteome</keyword>
<gene>
    <name evidence="3" type="ORF">BEMITA_LOCUS5854</name>
</gene>
<feature type="domain" description="VWFA" evidence="2">
    <location>
        <begin position="192"/>
        <end position="368"/>
    </location>
</feature>
<reference evidence="3" key="1">
    <citation type="submission" date="2021-12" db="EMBL/GenBank/DDBJ databases">
        <authorList>
            <person name="King R."/>
        </authorList>
    </citation>
    <scope>NUCLEOTIDE SEQUENCE</scope>
</reference>
<sequence>MCKAVLYSTTLLFATALGYLVDRSLEPKAHGRDVVETVVHRIQRARVFSDDKDFFRRVAYTESKFGEDPETYRDGYYGGIWQFDRLAATQKDDPHYAPDRLNIIHQGIKREWGIDWKQVTNEDLLKPFYSGLAFAVYVELTSPSRAPIPDTVKGQDGYWKDWYNTNYKGKYGDFETRVQELLEEDMRAEGGKIDMMVVVDGSFRVGFDAFASVRDSVARLVSAFDLKEAHIGMVTYSSEVTRRIPLMNSFPMAKLQERILGMPYPRGAANPHTGIMRAVREFQSLPEARKRGGVPRLLLVFTSGQYDLGDDPAEAAKFAAESDIKTCAFGVGLSINMKEVHAIANNDPDFFFMTKFNEALKEQIARVVRRMKSVPQTPMVGSEMTETMKRASEKRYYRVRVPENGLTIHLINEKGATRGFWAYTPASEQPSSALFDGVLAAGATFIPPPRTRAPSRDVTIVLESSEPDSFVRMKIVAGATTKAPAVN</sequence>
<dbReference type="SUPFAM" id="SSF53300">
    <property type="entry name" value="vWA-like"/>
    <property type="match status" value="1"/>
</dbReference>
<dbReference type="GO" id="GO:0032991">
    <property type="term" value="C:protein-containing complex"/>
    <property type="evidence" value="ECO:0007669"/>
    <property type="project" value="UniProtKB-ARBA"/>
</dbReference>
<keyword evidence="1" id="KW-0732">Signal</keyword>
<feature type="chain" id="PRO_5040497241" description="VWFA domain-containing protein" evidence="1">
    <location>
        <begin position="32"/>
        <end position="487"/>
    </location>
</feature>
<evidence type="ECO:0000313" key="3">
    <source>
        <dbReference type="EMBL" id="CAH0386780.1"/>
    </source>
</evidence>
<dbReference type="PANTHER" id="PTHR24020">
    <property type="entry name" value="COLLAGEN ALPHA"/>
    <property type="match status" value="1"/>
</dbReference>
<evidence type="ECO:0000313" key="4">
    <source>
        <dbReference type="Proteomes" id="UP001152759"/>
    </source>
</evidence>
<dbReference type="Pfam" id="PF00092">
    <property type="entry name" value="VWA"/>
    <property type="match status" value="1"/>
</dbReference>
<accession>A0A9P0AAY2</accession>
<dbReference type="PANTHER" id="PTHR24020:SF20">
    <property type="entry name" value="PH DOMAIN-CONTAINING PROTEIN"/>
    <property type="match status" value="1"/>
</dbReference>
<evidence type="ECO:0000259" key="2">
    <source>
        <dbReference type="SMART" id="SM00327"/>
    </source>
</evidence>
<dbReference type="EMBL" id="OU963864">
    <property type="protein sequence ID" value="CAH0386780.1"/>
    <property type="molecule type" value="Genomic_DNA"/>
</dbReference>